<proteinExistence type="predicted"/>
<feature type="compositionally biased region" description="Low complexity" evidence="1">
    <location>
        <begin position="47"/>
        <end position="58"/>
    </location>
</feature>
<accession>A0ABW8K342</accession>
<dbReference type="EMBL" id="JADIKD010000007">
    <property type="protein sequence ID" value="MFK2916417.1"/>
    <property type="molecule type" value="Genomic_DNA"/>
</dbReference>
<evidence type="ECO:0000313" key="3">
    <source>
        <dbReference type="EMBL" id="MFK2916417.1"/>
    </source>
</evidence>
<reference evidence="3 4" key="1">
    <citation type="submission" date="2020-10" db="EMBL/GenBank/DDBJ databases">
        <title>Phylogeny of dyella-like bacteria.</title>
        <authorList>
            <person name="Fu J."/>
        </authorList>
    </citation>
    <scope>NUCLEOTIDE SEQUENCE [LARGE SCALE GENOMIC DNA]</scope>
    <source>
        <strain evidence="3 4">BB4</strain>
    </source>
</reference>
<dbReference type="RefSeq" id="WP_379986293.1">
    <property type="nucleotide sequence ID" value="NZ_JADIKD010000007.1"/>
</dbReference>
<feature type="signal peptide" evidence="2">
    <location>
        <begin position="1"/>
        <end position="24"/>
    </location>
</feature>
<feature type="chain" id="PRO_5046520679" evidence="2">
    <location>
        <begin position="25"/>
        <end position="91"/>
    </location>
</feature>
<organism evidence="3 4">
    <name type="scientific">Dyella koreensis</name>
    <dbReference type="NCBI Taxonomy" id="311235"/>
    <lineage>
        <taxon>Bacteria</taxon>
        <taxon>Pseudomonadati</taxon>
        <taxon>Pseudomonadota</taxon>
        <taxon>Gammaproteobacteria</taxon>
        <taxon>Lysobacterales</taxon>
        <taxon>Rhodanobacteraceae</taxon>
        <taxon>Dyella</taxon>
    </lineage>
</organism>
<evidence type="ECO:0000256" key="2">
    <source>
        <dbReference type="SAM" id="SignalP"/>
    </source>
</evidence>
<evidence type="ECO:0000256" key="1">
    <source>
        <dbReference type="SAM" id="MobiDB-lite"/>
    </source>
</evidence>
<comment type="caution">
    <text evidence="3">The sequence shown here is derived from an EMBL/GenBank/DDBJ whole genome shotgun (WGS) entry which is preliminary data.</text>
</comment>
<gene>
    <name evidence="3" type="ORF">ISS97_03995</name>
</gene>
<protein>
    <submittedName>
        <fullName evidence="3">Uncharacterized protein</fullName>
    </submittedName>
</protein>
<keyword evidence="4" id="KW-1185">Reference proteome</keyword>
<name>A0ABW8K342_9GAMM</name>
<keyword evidence="2" id="KW-0732">Signal</keyword>
<dbReference type="Proteomes" id="UP001620408">
    <property type="component" value="Unassembled WGS sequence"/>
</dbReference>
<feature type="compositionally biased region" description="Basic and acidic residues" evidence="1">
    <location>
        <begin position="73"/>
        <end position="83"/>
    </location>
</feature>
<evidence type="ECO:0000313" key="4">
    <source>
        <dbReference type="Proteomes" id="UP001620408"/>
    </source>
</evidence>
<feature type="region of interest" description="Disordered" evidence="1">
    <location>
        <begin position="25"/>
        <end position="91"/>
    </location>
</feature>
<sequence length="91" mass="9169">MSKKMLSAALALSVFALPMSFAFAAPQSHGGGHGAPATHMNRDAHGDAVSATAAAARASDSKVGSEVSSVANDKNKGKHEAHGHSKNSHGH</sequence>